<evidence type="ECO:0000256" key="1">
    <source>
        <dbReference type="SAM" id="MobiDB-lite"/>
    </source>
</evidence>
<reference evidence="2 3" key="1">
    <citation type="submission" date="2021-07" db="EMBL/GenBank/DDBJ databases">
        <title>Genome data of Colletotrichum spaethianum.</title>
        <authorList>
            <person name="Utami Y.D."/>
            <person name="Hiruma K."/>
        </authorList>
    </citation>
    <scope>NUCLEOTIDE SEQUENCE [LARGE SCALE GENOMIC DNA]</scope>
    <source>
        <strain evidence="2 3">MAFF 242679</strain>
    </source>
</reference>
<accession>A0AA37LUL3</accession>
<evidence type="ECO:0000313" key="2">
    <source>
        <dbReference type="EMBL" id="GJC85404.1"/>
    </source>
</evidence>
<name>A0AA37LUL3_9PEZI</name>
<proteinExistence type="predicted"/>
<dbReference type="AlphaFoldDB" id="A0AA37LUL3"/>
<dbReference type="Proteomes" id="UP001055172">
    <property type="component" value="Unassembled WGS sequence"/>
</dbReference>
<evidence type="ECO:0000313" key="3">
    <source>
        <dbReference type="Proteomes" id="UP001055172"/>
    </source>
</evidence>
<gene>
    <name evidence="2" type="ORF">ColLi_08242</name>
</gene>
<sequence length="95" mass="10630">MTASIDNKSLRGAPPSEEIFSIPRADDKDAPDQSTELEAFGEEALAIDPVIESRVLWKIDRFLMPAMVIERSDEGYGLVYYDKVSAQEGPIRLRT</sequence>
<dbReference type="EMBL" id="BPPX01000017">
    <property type="protein sequence ID" value="GJC85404.1"/>
    <property type="molecule type" value="Genomic_DNA"/>
</dbReference>
<organism evidence="2 3">
    <name type="scientific">Colletotrichum liriopes</name>
    <dbReference type="NCBI Taxonomy" id="708192"/>
    <lineage>
        <taxon>Eukaryota</taxon>
        <taxon>Fungi</taxon>
        <taxon>Dikarya</taxon>
        <taxon>Ascomycota</taxon>
        <taxon>Pezizomycotina</taxon>
        <taxon>Sordariomycetes</taxon>
        <taxon>Hypocreomycetidae</taxon>
        <taxon>Glomerellales</taxon>
        <taxon>Glomerellaceae</taxon>
        <taxon>Colletotrichum</taxon>
        <taxon>Colletotrichum spaethianum species complex</taxon>
    </lineage>
</organism>
<feature type="region of interest" description="Disordered" evidence="1">
    <location>
        <begin position="1"/>
        <end position="33"/>
    </location>
</feature>
<comment type="caution">
    <text evidence="2">The sequence shown here is derived from an EMBL/GenBank/DDBJ whole genome shotgun (WGS) entry which is preliminary data.</text>
</comment>
<protein>
    <submittedName>
        <fullName evidence="2">Uncharacterized protein</fullName>
    </submittedName>
</protein>
<keyword evidence="3" id="KW-1185">Reference proteome</keyword>